<dbReference type="Pfam" id="PF03382">
    <property type="entry name" value="DUF285"/>
    <property type="match status" value="1"/>
</dbReference>
<dbReference type="InterPro" id="IPR005046">
    <property type="entry name" value="DUF285"/>
</dbReference>
<dbReference type="OrthoDB" id="9813840at2"/>
<name>S6G8F4_9MOLU</name>
<feature type="compositionally biased region" description="Low complexity" evidence="1">
    <location>
        <begin position="46"/>
        <end position="61"/>
    </location>
</feature>
<accession>S6G8F4</accession>
<dbReference type="PATRIC" id="fig|1188240.3.peg.173"/>
<dbReference type="eggNOG" id="COG4733">
    <property type="taxonomic scope" value="Bacteria"/>
</dbReference>
<reference evidence="2 3" key="1">
    <citation type="journal article" date="2013" name="Genome Announc.">
        <title>Draft Genome Sequences of Mycoplasma auris and Mycoplasma yeatsii, Two Species of the Ear Canal of Caprinae.</title>
        <authorList>
            <person name="Dordet-Frisoni E."/>
            <person name="Baranowski E."/>
            <person name="Barre A."/>
            <person name="Blanchard A."/>
            <person name="Breton M."/>
            <person name="Couture C."/>
            <person name="Dupuy V."/>
            <person name="Gaurivaud P."/>
            <person name="Jacob D."/>
            <person name="Lemaitre C."/>
            <person name="Manso-Silvan L."/>
            <person name="Nikolski M."/>
            <person name="Nouvel L.X."/>
            <person name="Poumarat F."/>
            <person name="Sirand-Pugnet P."/>
            <person name="Thebault P."/>
            <person name="Theil S."/>
            <person name="Thiaucourt F."/>
            <person name="Citti C."/>
            <person name="Tardy F."/>
        </authorList>
    </citation>
    <scope>NUCLEOTIDE SEQUENCE [LARGE SCALE GENOMIC DNA]</scope>
    <source>
        <strain evidence="2 3">13926</strain>
    </source>
</reference>
<protein>
    <recommendedName>
        <fullName evidence="4">PARCEL domain-containing protein</fullName>
    </recommendedName>
</protein>
<evidence type="ECO:0000313" key="3">
    <source>
        <dbReference type="Proteomes" id="UP000015348"/>
    </source>
</evidence>
<dbReference type="NCBIfam" id="TIGR02167">
    <property type="entry name" value="Liste_lipo_26"/>
    <property type="match status" value="5"/>
</dbReference>
<feature type="region of interest" description="Disordered" evidence="1">
    <location>
        <begin position="27"/>
        <end position="66"/>
    </location>
</feature>
<gene>
    <name evidence="2" type="ORF">MYEA_1710</name>
</gene>
<organism evidence="2 3">
    <name type="scientific">Mycoplasma yeatsii 13926</name>
    <dbReference type="NCBI Taxonomy" id="1188240"/>
    <lineage>
        <taxon>Bacteria</taxon>
        <taxon>Bacillati</taxon>
        <taxon>Mycoplasmatota</taxon>
        <taxon>Mollicutes</taxon>
        <taxon>Mycoplasmataceae</taxon>
        <taxon>Mycoplasma</taxon>
    </lineage>
</organism>
<dbReference type="AlphaFoldDB" id="S6G8F4"/>
<comment type="caution">
    <text evidence="2">The sequence shown here is derived from an EMBL/GenBank/DDBJ whole genome shotgun (WGS) entry which is preliminary data.</text>
</comment>
<dbReference type="InterPro" id="IPR011889">
    <property type="entry name" value="Liste_lipo_26"/>
</dbReference>
<evidence type="ECO:0008006" key="4">
    <source>
        <dbReference type="Google" id="ProtNLM"/>
    </source>
</evidence>
<dbReference type="Proteomes" id="UP000015348">
    <property type="component" value="Unassembled WGS sequence"/>
</dbReference>
<evidence type="ECO:0000313" key="2">
    <source>
        <dbReference type="EMBL" id="EOA07424.1"/>
    </source>
</evidence>
<dbReference type="RefSeq" id="WP_004427561.1">
    <property type="nucleotide sequence ID" value="NZ_AORK01000008.1"/>
</dbReference>
<proteinExistence type="predicted"/>
<evidence type="ECO:0000256" key="1">
    <source>
        <dbReference type="SAM" id="MobiDB-lite"/>
    </source>
</evidence>
<sequence>MKKKLLWIITPILILLALIGTGVGISIGKRPNPNTENRTDEESKIPNQDNENNNVNPTPNEENQKINLPQIITKRDLGTFLENNITEANILLKVKELNSEFKDRDVTSLIVEKFKYTAIIKASSEDSTFKGEVEVRFIPIDQSGAKRSVYNQDQTICEEFGYYKETNGDWRLELFDHSINSVPEELPWFITSLEAAFEDNFNTIIKGLDKWDTSNVTNMALMFNRAEEFNQDISHFNTSNVTDMSAMFYKAFNFNQPLNKWNTSNVTNMSQMFTESKSFNQPLNNWNTSNVTDMSAMFYGAKSFNQPLNNWNTSNVTDMDFMFKSAKSFNQDISSWDVPKCNEFEDFIKDATKMTEDLIPKKFRK</sequence>
<dbReference type="EMBL" id="AORK01000008">
    <property type="protein sequence ID" value="EOA07424.1"/>
    <property type="molecule type" value="Genomic_DNA"/>
</dbReference>